<evidence type="ECO:0000256" key="2">
    <source>
        <dbReference type="SAM" id="Phobius"/>
    </source>
</evidence>
<organism evidence="4 5">
    <name type="scientific">Vulcanimicrobium alpinum</name>
    <dbReference type="NCBI Taxonomy" id="3016050"/>
    <lineage>
        <taxon>Bacteria</taxon>
        <taxon>Bacillati</taxon>
        <taxon>Vulcanimicrobiota</taxon>
        <taxon>Vulcanimicrobiia</taxon>
        <taxon>Vulcanimicrobiales</taxon>
        <taxon>Vulcanimicrobiaceae</taxon>
        <taxon>Vulcanimicrobium</taxon>
    </lineage>
</organism>
<gene>
    <name evidence="4" type="ORF">WPS_00340</name>
</gene>
<dbReference type="EMBL" id="AP025523">
    <property type="protein sequence ID" value="BDE04758.1"/>
    <property type="molecule type" value="Genomic_DNA"/>
</dbReference>
<name>A0AAN1XRP8_UNVUL</name>
<evidence type="ECO:0000313" key="4">
    <source>
        <dbReference type="EMBL" id="BDE04758.1"/>
    </source>
</evidence>
<dbReference type="InterPro" id="IPR025646">
    <property type="entry name" value="DUF4350"/>
</dbReference>
<feature type="region of interest" description="Disordered" evidence="1">
    <location>
        <begin position="359"/>
        <end position="383"/>
    </location>
</feature>
<feature type="compositionally biased region" description="Basic and acidic residues" evidence="1">
    <location>
        <begin position="359"/>
        <end position="369"/>
    </location>
</feature>
<reference evidence="4 5" key="1">
    <citation type="journal article" date="2022" name="ISME Commun">
        <title>Vulcanimicrobium alpinus gen. nov. sp. nov., the first cultivated representative of the candidate phylum 'Eremiobacterota', is a metabolically versatile aerobic anoxygenic phototroph.</title>
        <authorList>
            <person name="Yabe S."/>
            <person name="Muto K."/>
            <person name="Abe K."/>
            <person name="Yokota A."/>
            <person name="Staudigel H."/>
            <person name="Tebo B.M."/>
        </authorList>
    </citation>
    <scope>NUCLEOTIDE SEQUENCE [LARGE SCALE GENOMIC DNA]</scope>
    <source>
        <strain evidence="4 5">WC8-2</strain>
    </source>
</reference>
<feature type="transmembrane region" description="Helical" evidence="2">
    <location>
        <begin position="246"/>
        <end position="267"/>
    </location>
</feature>
<evidence type="ECO:0000313" key="5">
    <source>
        <dbReference type="Proteomes" id="UP001317532"/>
    </source>
</evidence>
<keyword evidence="2" id="KW-0472">Membrane</keyword>
<dbReference type="RefSeq" id="WP_317995850.1">
    <property type="nucleotide sequence ID" value="NZ_AP025523.1"/>
</dbReference>
<dbReference type="AlphaFoldDB" id="A0AAN1XRP8"/>
<dbReference type="Proteomes" id="UP001317532">
    <property type="component" value="Chromosome"/>
</dbReference>
<sequence length="383" mass="41229">MKPDLAVAVAAIAAVIAISLLTARGPQPPAYATHASDDYAFGGYRAWYDLLAREGLKPQRFHAHHDALPESGIDTLIVAFPDDGAPVFWNAAERAALRAWIRGGGRLIDVGITPPTRRNDANDEPIAGVPVNGTSALRGPWSAAVVSLVSRDPFRIVARKHHRIETLLADRAGLLAVRYREGRGDVVSVTARAAFENRRLAAGDAARLAYLVAQPRHPGGIVAFDEAVRGAVDERAWYRALTAPQLLALGIAALAGVFWLLYGFFPLGPPVRARAPREPTSAEFVDAVAALYGRARAREHARDALVGDARRNLDRAPRTAESRALGERVARAARSAVPDDATLVAVAALARTTREETIRAGRNASDDSGRTFARGALARRRRR</sequence>
<keyword evidence="2" id="KW-0812">Transmembrane</keyword>
<dbReference type="InterPro" id="IPR029062">
    <property type="entry name" value="Class_I_gatase-like"/>
</dbReference>
<dbReference type="Gene3D" id="3.40.50.880">
    <property type="match status" value="1"/>
</dbReference>
<keyword evidence="2" id="KW-1133">Transmembrane helix</keyword>
<evidence type="ECO:0000259" key="3">
    <source>
        <dbReference type="Pfam" id="PF14258"/>
    </source>
</evidence>
<keyword evidence="5" id="KW-1185">Reference proteome</keyword>
<feature type="domain" description="DUF4350" evidence="3">
    <location>
        <begin position="43"/>
        <end position="209"/>
    </location>
</feature>
<protein>
    <recommendedName>
        <fullName evidence="3">DUF4350 domain-containing protein</fullName>
    </recommendedName>
</protein>
<accession>A0AAN1XRP8</accession>
<dbReference type="Pfam" id="PF14258">
    <property type="entry name" value="DUF4350"/>
    <property type="match status" value="1"/>
</dbReference>
<evidence type="ECO:0000256" key="1">
    <source>
        <dbReference type="SAM" id="MobiDB-lite"/>
    </source>
</evidence>
<dbReference type="KEGG" id="vab:WPS_00340"/>
<proteinExistence type="predicted"/>